<evidence type="ECO:0000313" key="2">
    <source>
        <dbReference type="EMBL" id="CAD7000959.1"/>
    </source>
</evidence>
<name>A0A811UPD1_CERCA</name>
<accession>A0A811UPD1</accession>
<evidence type="ECO:0000256" key="1">
    <source>
        <dbReference type="SAM" id="MobiDB-lite"/>
    </source>
</evidence>
<dbReference type="AlphaFoldDB" id="A0A811UPD1"/>
<organism evidence="2 3">
    <name type="scientific">Ceratitis capitata</name>
    <name type="common">Mediterranean fruit fly</name>
    <name type="synonym">Tephritis capitata</name>
    <dbReference type="NCBI Taxonomy" id="7213"/>
    <lineage>
        <taxon>Eukaryota</taxon>
        <taxon>Metazoa</taxon>
        <taxon>Ecdysozoa</taxon>
        <taxon>Arthropoda</taxon>
        <taxon>Hexapoda</taxon>
        <taxon>Insecta</taxon>
        <taxon>Pterygota</taxon>
        <taxon>Neoptera</taxon>
        <taxon>Endopterygota</taxon>
        <taxon>Diptera</taxon>
        <taxon>Brachycera</taxon>
        <taxon>Muscomorpha</taxon>
        <taxon>Tephritoidea</taxon>
        <taxon>Tephritidae</taxon>
        <taxon>Ceratitis</taxon>
        <taxon>Ceratitis</taxon>
    </lineage>
</organism>
<reference evidence="2" key="1">
    <citation type="submission" date="2020-11" db="EMBL/GenBank/DDBJ databases">
        <authorList>
            <person name="Whitehead M."/>
        </authorList>
    </citation>
    <scope>NUCLEOTIDE SEQUENCE</scope>
    <source>
        <strain evidence="2">EGII</strain>
    </source>
</reference>
<feature type="non-terminal residue" evidence="2">
    <location>
        <position position="63"/>
    </location>
</feature>
<protein>
    <submittedName>
        <fullName evidence="2">(Mediterranean fruit fly) hypothetical protein</fullName>
    </submittedName>
</protein>
<feature type="compositionally biased region" description="Basic and acidic residues" evidence="1">
    <location>
        <begin position="17"/>
        <end position="35"/>
    </location>
</feature>
<dbReference type="EMBL" id="CAJHJT010000023">
    <property type="protein sequence ID" value="CAD7000959.1"/>
    <property type="molecule type" value="Genomic_DNA"/>
</dbReference>
<comment type="caution">
    <text evidence="2">The sequence shown here is derived from an EMBL/GenBank/DDBJ whole genome shotgun (WGS) entry which is preliminary data.</text>
</comment>
<dbReference type="Proteomes" id="UP000606786">
    <property type="component" value="Unassembled WGS sequence"/>
</dbReference>
<sequence>MDNNREEPFYMENGINKSEESTKNDNNEEYDEKKITKKMKMEMKIVPNMKKSSITIENAEGRE</sequence>
<feature type="region of interest" description="Disordered" evidence="1">
    <location>
        <begin position="1"/>
        <end position="35"/>
    </location>
</feature>
<keyword evidence="3" id="KW-1185">Reference proteome</keyword>
<proteinExistence type="predicted"/>
<evidence type="ECO:0000313" key="3">
    <source>
        <dbReference type="Proteomes" id="UP000606786"/>
    </source>
</evidence>
<gene>
    <name evidence="2" type="ORF">CCAP1982_LOCUS9432</name>
</gene>